<keyword evidence="1" id="KW-0812">Transmembrane</keyword>
<keyword evidence="1" id="KW-1133">Transmembrane helix</keyword>
<reference evidence="2" key="1">
    <citation type="submission" date="2020-10" db="EMBL/GenBank/DDBJ databases">
        <authorList>
            <person name="Gilroy R."/>
        </authorList>
    </citation>
    <scope>NUCLEOTIDE SEQUENCE</scope>
    <source>
        <strain evidence="2">ChiGjej2B2-16831</strain>
    </source>
</reference>
<proteinExistence type="predicted"/>
<gene>
    <name evidence="2" type="ORF">IAD24_01445</name>
</gene>
<feature type="transmembrane region" description="Helical" evidence="1">
    <location>
        <begin position="48"/>
        <end position="69"/>
    </location>
</feature>
<evidence type="ECO:0000313" key="3">
    <source>
        <dbReference type="Proteomes" id="UP000824128"/>
    </source>
</evidence>
<evidence type="ECO:0000313" key="2">
    <source>
        <dbReference type="EMBL" id="HIU93799.1"/>
    </source>
</evidence>
<name>A0A9D1N301_9FIRM</name>
<protein>
    <recommendedName>
        <fullName evidence="4">DUF4179 domain-containing protein</fullName>
    </recommendedName>
</protein>
<dbReference type="EMBL" id="DVNZ01000046">
    <property type="protein sequence ID" value="HIU93799.1"/>
    <property type="molecule type" value="Genomic_DNA"/>
</dbReference>
<evidence type="ECO:0000256" key="1">
    <source>
        <dbReference type="SAM" id="Phobius"/>
    </source>
</evidence>
<reference evidence="2" key="2">
    <citation type="journal article" date="2021" name="PeerJ">
        <title>Extensive microbial diversity within the chicken gut microbiome revealed by metagenomics and culture.</title>
        <authorList>
            <person name="Gilroy R."/>
            <person name="Ravi A."/>
            <person name="Getino M."/>
            <person name="Pursley I."/>
            <person name="Horton D.L."/>
            <person name="Alikhan N.F."/>
            <person name="Baker D."/>
            <person name="Gharbi K."/>
            <person name="Hall N."/>
            <person name="Watson M."/>
            <person name="Adriaenssens E.M."/>
            <person name="Foster-Nyarko E."/>
            <person name="Jarju S."/>
            <person name="Secka A."/>
            <person name="Antonio M."/>
            <person name="Oren A."/>
            <person name="Chaudhuri R.R."/>
            <person name="La Ragione R."/>
            <person name="Hildebrand F."/>
            <person name="Pallen M.J."/>
        </authorList>
    </citation>
    <scope>NUCLEOTIDE SEQUENCE</scope>
    <source>
        <strain evidence="2">ChiGjej2B2-16831</strain>
    </source>
</reference>
<accession>A0A9D1N301</accession>
<sequence>MKEREYYHDVLQQTLLSGDALRQRLRADALDAEKALPRQRRGRCRPRIARLAGYAAAALVLCFGTAMSIPTARAAILQALHPAVDTGEYLSTPAQERVEGTAIEEAVEPIEAGSYTVVVAQAADDGWRAWAERLTLTLGELLYDGETLHLSGTLAGNTADFIRPESEYLRVEADEGAVLAPLDDMIVGDCSFSAGGAPAKRLGLSILDAEYAVALDQTDYDGAVAAGSLPVLMSLPVGSGLTGEQTLSLEILFFDMRSLRQSGEEAAPLATLRVEGLTFDATAGSAAVRALPLPAPVAMTGSAVVFMGAEQVEGDTALVGNELLPLEGATLSLISLRQTLAGLEMEVCLRLPAGWTHEQCVRFSRQVDAEFLLDGENAGQGYDRITFSPVEGNEVRFALAIGLTAQELDALHSLDLLLVYREACAYGGVELPQNGWARVPYRDGSVDAAYEAHRFADCPLSLLG</sequence>
<dbReference type="AlphaFoldDB" id="A0A9D1N301"/>
<comment type="caution">
    <text evidence="2">The sequence shown here is derived from an EMBL/GenBank/DDBJ whole genome shotgun (WGS) entry which is preliminary data.</text>
</comment>
<dbReference type="Proteomes" id="UP000824128">
    <property type="component" value="Unassembled WGS sequence"/>
</dbReference>
<evidence type="ECO:0008006" key="4">
    <source>
        <dbReference type="Google" id="ProtNLM"/>
    </source>
</evidence>
<keyword evidence="1" id="KW-0472">Membrane</keyword>
<organism evidence="2 3">
    <name type="scientific">Candidatus Aphodomorpha intestinavium</name>
    <dbReference type="NCBI Taxonomy" id="2840672"/>
    <lineage>
        <taxon>Bacteria</taxon>
        <taxon>Bacillati</taxon>
        <taxon>Bacillota</taxon>
        <taxon>Clostridia</taxon>
        <taxon>Eubacteriales</taxon>
        <taxon>Candidatus Aphodomorpha</taxon>
    </lineage>
</organism>